<organism evidence="1 2">
    <name type="scientific">Mediterraneibacter butyricigenes</name>
    <dbReference type="NCBI Taxonomy" id="2316025"/>
    <lineage>
        <taxon>Bacteria</taxon>
        <taxon>Bacillati</taxon>
        <taxon>Bacillota</taxon>
        <taxon>Clostridia</taxon>
        <taxon>Lachnospirales</taxon>
        <taxon>Lachnospiraceae</taxon>
        <taxon>Mediterraneibacter</taxon>
    </lineage>
</organism>
<name>A0A391PAQ4_9FIRM</name>
<evidence type="ECO:0000313" key="1">
    <source>
        <dbReference type="EMBL" id="GCA68088.1"/>
    </source>
</evidence>
<keyword evidence="2" id="KW-1185">Reference proteome</keyword>
<dbReference type="RefSeq" id="WP_136626694.1">
    <property type="nucleotide sequence ID" value="NZ_BHGK01000001.1"/>
</dbReference>
<reference evidence="2" key="1">
    <citation type="submission" date="2018-09" db="EMBL/GenBank/DDBJ databases">
        <title>Draft Genome Sequence of Mediterraneibacter sp. KCTC 15684.</title>
        <authorList>
            <person name="Kim J.S."/>
            <person name="Han K.I."/>
            <person name="Suh M.K."/>
            <person name="Lee K.C."/>
            <person name="Eom M.K."/>
            <person name="Lee J.H."/>
            <person name="Park S.H."/>
            <person name="Kang S.W."/>
            <person name="Park J.E."/>
            <person name="Oh B.S."/>
            <person name="Yu S.Y."/>
            <person name="Choi S.H."/>
            <person name="Lee D.H."/>
            <person name="Yoon H."/>
            <person name="Kim B."/>
            <person name="Yang S.J."/>
            <person name="Lee J.S."/>
        </authorList>
    </citation>
    <scope>NUCLEOTIDE SEQUENCE [LARGE SCALE GENOMIC DNA]</scope>
    <source>
        <strain evidence="2">KCTC 15684</strain>
    </source>
</reference>
<dbReference type="AlphaFoldDB" id="A0A391PAQ4"/>
<evidence type="ECO:0000313" key="2">
    <source>
        <dbReference type="Proteomes" id="UP000265643"/>
    </source>
</evidence>
<dbReference type="EMBL" id="BHGK01000001">
    <property type="protein sequence ID" value="GCA68088.1"/>
    <property type="molecule type" value="Genomic_DNA"/>
</dbReference>
<comment type="caution">
    <text evidence="1">The sequence shown here is derived from an EMBL/GenBank/DDBJ whole genome shotgun (WGS) entry which is preliminary data.</text>
</comment>
<proteinExistence type="predicted"/>
<protein>
    <submittedName>
        <fullName evidence="1">Uncharacterized protein</fullName>
    </submittedName>
</protein>
<sequence length="178" mass="21226">MKSSTKMPDQKKLSKELGAEILDNRRRYEELKIHGGADPFWPDGVNMNLCRNHVLYLRKRIEMELEPTEYPEEYYLKIPEKVDGDYMANPDVIRKEAKAALEVLKENQDYQYLRGKLSPDLDKEASQCMKPVRYVLGMEDAIRRNDLVVMRRCRDPEYYVKYLRDSRKKLDEILDQKF</sequence>
<dbReference type="Proteomes" id="UP000265643">
    <property type="component" value="Unassembled WGS sequence"/>
</dbReference>
<gene>
    <name evidence="1" type="ORF">KGMB01110_25240</name>
</gene>
<accession>A0A391PAQ4</accession>